<keyword evidence="6" id="KW-1185">Reference proteome</keyword>
<evidence type="ECO:0000256" key="3">
    <source>
        <dbReference type="ARBA" id="ARBA00022842"/>
    </source>
</evidence>
<evidence type="ECO:0000256" key="1">
    <source>
        <dbReference type="ARBA" id="ARBA00001946"/>
    </source>
</evidence>
<dbReference type="SUPFAM" id="SSF51604">
    <property type="entry name" value="Enolase C-terminal domain-like"/>
    <property type="match status" value="1"/>
</dbReference>
<keyword evidence="3" id="KW-0460">Magnesium</keyword>
<dbReference type="AlphaFoldDB" id="A0A9X9XCL0"/>
<evidence type="ECO:0000256" key="2">
    <source>
        <dbReference type="ARBA" id="ARBA00022723"/>
    </source>
</evidence>
<reference evidence="5" key="1">
    <citation type="submission" date="2020-01" db="EMBL/GenBank/DDBJ databases">
        <authorList>
            <person name="Rat A."/>
        </authorList>
    </citation>
    <scope>NUCLEOTIDE SEQUENCE</scope>
    <source>
        <strain evidence="5">LMG 31228</strain>
    </source>
</reference>
<dbReference type="PANTHER" id="PTHR13794:SF58">
    <property type="entry name" value="MITOCHONDRIAL ENOLASE SUPERFAMILY MEMBER 1"/>
    <property type="match status" value="1"/>
</dbReference>
<dbReference type="SFLD" id="SFLDG00179">
    <property type="entry name" value="mandelate_racemase"/>
    <property type="match status" value="1"/>
</dbReference>
<name>A0A9X9XCL0_9PROT</name>
<reference evidence="5" key="2">
    <citation type="journal article" date="2021" name="Syst. Appl. Microbiol.">
        <title>Roseomonas hellenica sp. nov., isolated from roots of wild-growing Alkanna tinctoria.</title>
        <authorList>
            <person name="Rat A."/>
            <person name="Naranjo H.D."/>
            <person name="Lebbe L."/>
            <person name="Cnockaert M."/>
            <person name="Krigas N."/>
            <person name="Grigoriadou K."/>
            <person name="Maloupa E."/>
            <person name="Willems A."/>
        </authorList>
    </citation>
    <scope>NUCLEOTIDE SEQUENCE</scope>
    <source>
        <strain evidence="5">LMG 31228</strain>
    </source>
</reference>
<protein>
    <submittedName>
        <fullName evidence="5">Mandelate racemase/muconate lactonizing enzyme family protein</fullName>
    </submittedName>
</protein>
<dbReference type="CDD" id="cd03316">
    <property type="entry name" value="MR_like"/>
    <property type="match status" value="1"/>
</dbReference>
<evidence type="ECO:0000313" key="6">
    <source>
        <dbReference type="Proteomes" id="UP001138709"/>
    </source>
</evidence>
<comment type="caution">
    <text evidence="5">The sequence shown here is derived from an EMBL/GenBank/DDBJ whole genome shotgun (WGS) entry which is preliminary data.</text>
</comment>
<feature type="domain" description="Mandelate racemase/muconate lactonizing enzyme C-terminal" evidence="4">
    <location>
        <begin position="151"/>
        <end position="247"/>
    </location>
</feature>
<dbReference type="InterPro" id="IPR029065">
    <property type="entry name" value="Enolase_C-like"/>
</dbReference>
<sequence>MASPPVTRIAEIEVIPVECPVAVPYGSSRGLVPRRGAGIIRLLTDDGIEGIGEAWGPAAVSRAYLDVVKARFVGESLFAQRGVAQGILAGFYHFGTANGLVALLGGIDIAAHDAMGKRLGVSVAELIGGRLRESVPVYGSGGYFTAEDDQAAALARQLERAAAAGHVAHKIKIGRSPKQDAQRCALARRIIGPDAILTVDGNGNYTADGVLESMRRIADRDIHWYEEPVAPQDWGGYAQLRDRAPIPVATGEAHYALFDHRRIIDGRLAAVVQPDLTLCGGFEVARTIGSLVCAEHLRISPHCWGTGIGLAAALHFMAAQPSYPAGEHVPLPAMLEYDTGDNALRDGLLMEPLRYEAGTLRVPEGPGLGIALDPAALKRFAPA</sequence>
<dbReference type="SUPFAM" id="SSF54826">
    <property type="entry name" value="Enolase N-terminal domain-like"/>
    <property type="match status" value="1"/>
</dbReference>
<dbReference type="GO" id="GO:0016052">
    <property type="term" value="P:carbohydrate catabolic process"/>
    <property type="evidence" value="ECO:0007669"/>
    <property type="project" value="TreeGrafter"/>
</dbReference>
<keyword evidence="2" id="KW-0479">Metal-binding</keyword>
<dbReference type="Gene3D" id="3.30.390.10">
    <property type="entry name" value="Enolase-like, N-terminal domain"/>
    <property type="match status" value="1"/>
</dbReference>
<dbReference type="Gene3D" id="3.20.20.120">
    <property type="entry name" value="Enolase-like C-terminal domain"/>
    <property type="match status" value="1"/>
</dbReference>
<dbReference type="InterPro" id="IPR046945">
    <property type="entry name" value="RHMD-like"/>
</dbReference>
<dbReference type="InterPro" id="IPR029017">
    <property type="entry name" value="Enolase-like_N"/>
</dbReference>
<dbReference type="InterPro" id="IPR036849">
    <property type="entry name" value="Enolase-like_C_sf"/>
</dbReference>
<dbReference type="SFLD" id="SFLDS00001">
    <property type="entry name" value="Enolase"/>
    <property type="match status" value="1"/>
</dbReference>
<dbReference type="InterPro" id="IPR013342">
    <property type="entry name" value="Mandelate_racemase_C"/>
</dbReference>
<evidence type="ECO:0000313" key="5">
    <source>
        <dbReference type="EMBL" id="MBR0681446.1"/>
    </source>
</evidence>
<dbReference type="Pfam" id="PF02746">
    <property type="entry name" value="MR_MLE_N"/>
    <property type="match status" value="1"/>
</dbReference>
<dbReference type="GO" id="GO:0016836">
    <property type="term" value="F:hydro-lyase activity"/>
    <property type="evidence" value="ECO:0007669"/>
    <property type="project" value="TreeGrafter"/>
</dbReference>
<gene>
    <name evidence="5" type="ORF">GXW74_13200</name>
</gene>
<dbReference type="GO" id="GO:0000287">
    <property type="term" value="F:magnesium ion binding"/>
    <property type="evidence" value="ECO:0007669"/>
    <property type="project" value="TreeGrafter"/>
</dbReference>
<dbReference type="SMART" id="SM00922">
    <property type="entry name" value="MR_MLE"/>
    <property type="match status" value="1"/>
</dbReference>
<proteinExistence type="predicted"/>
<organism evidence="5 6">
    <name type="scientific">Neoroseomonas eburnea</name>
    <dbReference type="NCBI Taxonomy" id="1346889"/>
    <lineage>
        <taxon>Bacteria</taxon>
        <taxon>Pseudomonadati</taxon>
        <taxon>Pseudomonadota</taxon>
        <taxon>Alphaproteobacteria</taxon>
        <taxon>Acetobacterales</taxon>
        <taxon>Acetobacteraceae</taxon>
        <taxon>Neoroseomonas</taxon>
    </lineage>
</organism>
<dbReference type="EMBL" id="JAAEDL010000011">
    <property type="protein sequence ID" value="MBR0681446.1"/>
    <property type="molecule type" value="Genomic_DNA"/>
</dbReference>
<dbReference type="PANTHER" id="PTHR13794">
    <property type="entry name" value="ENOLASE SUPERFAMILY, MANDELATE RACEMASE"/>
    <property type="match status" value="1"/>
</dbReference>
<dbReference type="Proteomes" id="UP001138709">
    <property type="component" value="Unassembled WGS sequence"/>
</dbReference>
<accession>A0A9X9XCL0</accession>
<comment type="cofactor">
    <cofactor evidence="1">
        <name>Mg(2+)</name>
        <dbReference type="ChEBI" id="CHEBI:18420"/>
    </cofactor>
</comment>
<dbReference type="InterPro" id="IPR013341">
    <property type="entry name" value="Mandelate_racemase_N_dom"/>
</dbReference>
<dbReference type="RefSeq" id="WP_211846972.1">
    <property type="nucleotide sequence ID" value="NZ_JAAEDL010000011.1"/>
</dbReference>
<dbReference type="Pfam" id="PF13378">
    <property type="entry name" value="MR_MLE_C"/>
    <property type="match status" value="1"/>
</dbReference>
<evidence type="ECO:0000259" key="4">
    <source>
        <dbReference type="SMART" id="SM00922"/>
    </source>
</evidence>